<evidence type="ECO:0000313" key="3">
    <source>
        <dbReference type="Proteomes" id="UP000295163"/>
    </source>
</evidence>
<reference evidence="2 3" key="1">
    <citation type="submission" date="2019-03" db="EMBL/GenBank/DDBJ databases">
        <title>Genome Sequencing and Assembly of Various Microbes Isolated from Partially Reclaimed Soil and Acid Mine Drainage (AMD) Site.</title>
        <authorList>
            <person name="Steinbock B."/>
            <person name="Bechtold R."/>
            <person name="Sevigny J.L."/>
            <person name="Thomas D."/>
            <person name="Cuthill L.R."/>
            <person name="Aveiro Johannsen E.J."/>
            <person name="Thomas K."/>
            <person name="Ghosh A."/>
        </authorList>
    </citation>
    <scope>NUCLEOTIDE SEQUENCE [LARGE SCALE GENOMIC DNA]</scope>
    <source>
        <strain evidence="2 3">S-A3</strain>
    </source>
</reference>
<feature type="transmembrane region" description="Helical" evidence="1">
    <location>
        <begin position="31"/>
        <end position="55"/>
    </location>
</feature>
<dbReference type="PANTHER" id="PTHR34219:SF1">
    <property type="entry name" value="PEPSY DOMAIN-CONTAINING PROTEIN"/>
    <property type="match status" value="1"/>
</dbReference>
<dbReference type="AlphaFoldDB" id="A0A4V6PNJ7"/>
<sequence length="483" mass="50389">MPTATTIDPRPPQPPPPLASRGWGKQLLLRLHFSIGVFIGPFLLVAALSGAAYALSPQLERVIYADALTGTVTDQPLSLDAQVAAAQEATGLPGAPAAVRPATEAGTTRVMFTDPALGASEHRGVFVDPGTGEVVGDETVYGSSGSLPVRSTISQFHRSLGLGESGRIYSELAASWLGVIAVTGLGLWVIRWWKARAGRKTRGLLVPDLKDGNRYRRTVSWHAATGVWLGLGFVFLSATGLTWSAYAGANVSALRTTLGWTTPALEKTLDPAQEPAGGTEHAEHNNAQHDHSITSEAASPGVSFDAVLATARSAGIEADMVEITPAAEAGTAWSVAEIDRSWPTQVDAVAVDPVTGQVSDQVRFAEYGTMAKLAQWGVAAHMGVLFGVVNQVLLVVLALGLAGMVVGGYLMWWRRRPTRATGLTFGVPPVRGGLRQAPGPAVAGVAVVAVVLGVFFPLLGISLAVFLLLDLALGAAAAHRTTS</sequence>
<dbReference type="Proteomes" id="UP000295163">
    <property type="component" value="Unassembled WGS sequence"/>
</dbReference>
<dbReference type="GeneID" id="64345885"/>
<accession>A0A4V6PNJ7</accession>
<protein>
    <submittedName>
        <fullName evidence="2">PepSY domain-containing protein</fullName>
    </submittedName>
</protein>
<dbReference type="PANTHER" id="PTHR34219">
    <property type="entry name" value="IRON-REGULATED INNER MEMBRANE PROTEIN-RELATED"/>
    <property type="match status" value="1"/>
</dbReference>
<gene>
    <name evidence="2" type="ORF">E2R59_00570</name>
</gene>
<dbReference type="Pfam" id="PF03929">
    <property type="entry name" value="PepSY_TM"/>
    <property type="match status" value="1"/>
</dbReference>
<comment type="caution">
    <text evidence="2">The sequence shown here is derived from an EMBL/GenBank/DDBJ whole genome shotgun (WGS) entry which is preliminary data.</text>
</comment>
<keyword evidence="1" id="KW-0812">Transmembrane</keyword>
<proteinExistence type="predicted"/>
<name>A0A4V6PNJ7_KOCRO</name>
<evidence type="ECO:0000313" key="2">
    <source>
        <dbReference type="EMBL" id="TDL46553.1"/>
    </source>
</evidence>
<keyword evidence="1" id="KW-0472">Membrane</keyword>
<feature type="transmembrane region" description="Helical" evidence="1">
    <location>
        <begin position="441"/>
        <end position="469"/>
    </location>
</feature>
<dbReference type="RefSeq" id="WP_133408832.1">
    <property type="nucleotide sequence ID" value="NZ_SMZT01000001.1"/>
</dbReference>
<feature type="transmembrane region" description="Helical" evidence="1">
    <location>
        <begin position="392"/>
        <end position="412"/>
    </location>
</feature>
<organism evidence="2 3">
    <name type="scientific">Kocuria rosea</name>
    <name type="common">Deinococcus erythromyxa</name>
    <name type="synonym">Micrococcus rubens</name>
    <dbReference type="NCBI Taxonomy" id="1275"/>
    <lineage>
        <taxon>Bacteria</taxon>
        <taxon>Bacillati</taxon>
        <taxon>Actinomycetota</taxon>
        <taxon>Actinomycetes</taxon>
        <taxon>Micrococcales</taxon>
        <taxon>Micrococcaceae</taxon>
        <taxon>Kocuria</taxon>
    </lineage>
</organism>
<feature type="transmembrane region" description="Helical" evidence="1">
    <location>
        <begin position="173"/>
        <end position="193"/>
    </location>
</feature>
<dbReference type="EMBL" id="SMZT01000001">
    <property type="protein sequence ID" value="TDL46553.1"/>
    <property type="molecule type" value="Genomic_DNA"/>
</dbReference>
<dbReference type="InterPro" id="IPR005625">
    <property type="entry name" value="PepSY-ass_TM"/>
</dbReference>
<keyword evidence="1" id="KW-1133">Transmembrane helix</keyword>
<feature type="transmembrane region" description="Helical" evidence="1">
    <location>
        <begin position="223"/>
        <end position="246"/>
    </location>
</feature>
<evidence type="ECO:0000256" key="1">
    <source>
        <dbReference type="SAM" id="Phobius"/>
    </source>
</evidence>